<protein>
    <submittedName>
        <fullName evidence="2">Uncharacterized protein</fullName>
    </submittedName>
</protein>
<sequence>MNGRGFSNPDSSYSVTMSSGESARLLSKNEKMTHFASYGHTLNVQDAGLDSVSVKLPYLREGEATHKWPFLLWFYLKTLGLYHSGRLVRPKICAKCKKANKSNTYRYTEGACKVCDSLMWNHRGVPTEVTDRGIGSVFFNHCGSGFLSLIWLLLITGITMTSIILLITRYQSDSCDIVHVMAWIGMFLLLYIGPFTCLISVIHTTWPTVFMGSWSNALAIEFVVHRLRFVNMKEKQFAGYALFLGSVAIICSQCFKIAAAFFDPVLVSPLVRNETQSGLNSLVPLHAFAVVEGYINFGGFCYLVYLLRCSYESENRLVTKFLRHNIEDTDLCRARLAEAFDAHHIFREFASGWIALNLILCTVCLLLELHIWIVKTEPLALFQYEHTVLLIGFLLFPIISLGNVDVDYLWNRLVRQVSRQRTTRQEQYWDKLMQFLQEQKAGSRPWQAVLAFFLSAIAIFSAIQFRLWSFDKEKPIVVYTLTNGSLALIQTYNGLQGN</sequence>
<evidence type="ECO:0000313" key="2">
    <source>
        <dbReference type="EMBL" id="CAH3026128.1"/>
    </source>
</evidence>
<feature type="transmembrane region" description="Helical" evidence="1">
    <location>
        <begin position="237"/>
        <end position="262"/>
    </location>
</feature>
<name>A0ABN8ME22_9CNID</name>
<feature type="transmembrane region" description="Helical" evidence="1">
    <location>
        <begin position="282"/>
        <end position="307"/>
    </location>
</feature>
<feature type="transmembrane region" description="Helical" evidence="1">
    <location>
        <begin position="208"/>
        <end position="225"/>
    </location>
</feature>
<reference evidence="2 3" key="1">
    <citation type="submission" date="2022-05" db="EMBL/GenBank/DDBJ databases">
        <authorList>
            <consortium name="Genoscope - CEA"/>
            <person name="William W."/>
        </authorList>
    </citation>
    <scope>NUCLEOTIDE SEQUENCE [LARGE SCALE GENOMIC DNA]</scope>
</reference>
<feature type="transmembrane region" description="Helical" evidence="1">
    <location>
        <begin position="353"/>
        <end position="374"/>
    </location>
</feature>
<evidence type="ECO:0000256" key="1">
    <source>
        <dbReference type="SAM" id="Phobius"/>
    </source>
</evidence>
<feature type="transmembrane region" description="Helical" evidence="1">
    <location>
        <begin position="448"/>
        <end position="470"/>
    </location>
</feature>
<keyword evidence="1" id="KW-0812">Transmembrane</keyword>
<keyword evidence="3" id="KW-1185">Reference proteome</keyword>
<gene>
    <name evidence="2" type="ORF">PEVE_00028095</name>
</gene>
<evidence type="ECO:0000313" key="3">
    <source>
        <dbReference type="Proteomes" id="UP001159427"/>
    </source>
</evidence>
<feature type="transmembrane region" description="Helical" evidence="1">
    <location>
        <begin position="146"/>
        <end position="168"/>
    </location>
</feature>
<comment type="caution">
    <text evidence="2">The sequence shown here is derived from an EMBL/GenBank/DDBJ whole genome shotgun (WGS) entry which is preliminary data.</text>
</comment>
<feature type="transmembrane region" description="Helical" evidence="1">
    <location>
        <begin position="180"/>
        <end position="202"/>
    </location>
</feature>
<dbReference type="Proteomes" id="UP001159427">
    <property type="component" value="Unassembled WGS sequence"/>
</dbReference>
<accession>A0ABN8ME22</accession>
<keyword evidence="1" id="KW-1133">Transmembrane helix</keyword>
<organism evidence="2 3">
    <name type="scientific">Porites evermanni</name>
    <dbReference type="NCBI Taxonomy" id="104178"/>
    <lineage>
        <taxon>Eukaryota</taxon>
        <taxon>Metazoa</taxon>
        <taxon>Cnidaria</taxon>
        <taxon>Anthozoa</taxon>
        <taxon>Hexacorallia</taxon>
        <taxon>Scleractinia</taxon>
        <taxon>Fungiina</taxon>
        <taxon>Poritidae</taxon>
        <taxon>Porites</taxon>
    </lineage>
</organism>
<dbReference type="EMBL" id="CALNXI010000389">
    <property type="protein sequence ID" value="CAH3026128.1"/>
    <property type="molecule type" value="Genomic_DNA"/>
</dbReference>
<keyword evidence="1" id="KW-0472">Membrane</keyword>
<proteinExistence type="predicted"/>
<feature type="transmembrane region" description="Helical" evidence="1">
    <location>
        <begin position="386"/>
        <end position="410"/>
    </location>
</feature>